<proteinExistence type="predicted"/>
<gene>
    <name evidence="1" type="ORF">TCLT_LOCUS8842</name>
</gene>
<reference evidence="3" key="1">
    <citation type="submission" date="2017-02" db="UniProtKB">
        <authorList>
            <consortium name="WormBaseParasite"/>
        </authorList>
    </citation>
    <scope>IDENTIFICATION</scope>
</reference>
<dbReference type="OrthoDB" id="5863642at2759"/>
<dbReference type="WBParaSite" id="TCLT_0000885301-mRNA-1">
    <property type="protein sequence ID" value="TCLT_0000885301-mRNA-1"/>
    <property type="gene ID" value="TCLT_0000885301"/>
</dbReference>
<dbReference type="Proteomes" id="UP000276776">
    <property type="component" value="Unassembled WGS sequence"/>
</dbReference>
<dbReference type="EMBL" id="UYYF01004690">
    <property type="protein sequence ID" value="VDN06427.1"/>
    <property type="molecule type" value="Genomic_DNA"/>
</dbReference>
<accession>A0A0N5D723</accession>
<dbReference type="STRING" id="103827.A0A0N5D723"/>
<evidence type="ECO:0000313" key="1">
    <source>
        <dbReference type="EMBL" id="VDN06427.1"/>
    </source>
</evidence>
<name>A0A0N5D723_THECL</name>
<evidence type="ECO:0000313" key="3">
    <source>
        <dbReference type="WBParaSite" id="TCLT_0000885301-mRNA-1"/>
    </source>
</evidence>
<keyword evidence="2" id="KW-1185">Reference proteome</keyword>
<dbReference type="AlphaFoldDB" id="A0A0N5D723"/>
<evidence type="ECO:0000313" key="2">
    <source>
        <dbReference type="Proteomes" id="UP000276776"/>
    </source>
</evidence>
<protein>
    <submittedName>
        <fullName evidence="3">NUMOD4 domain-containing protein</fullName>
    </submittedName>
</protein>
<dbReference type="OMA" id="KWITRDE"/>
<organism evidence="3">
    <name type="scientific">Thelazia callipaeda</name>
    <name type="common">Oriental eyeworm</name>
    <name type="synonym">Parasitic nematode</name>
    <dbReference type="NCBI Taxonomy" id="103827"/>
    <lineage>
        <taxon>Eukaryota</taxon>
        <taxon>Metazoa</taxon>
        <taxon>Ecdysozoa</taxon>
        <taxon>Nematoda</taxon>
        <taxon>Chromadorea</taxon>
        <taxon>Rhabditida</taxon>
        <taxon>Spirurina</taxon>
        <taxon>Spiruromorpha</taxon>
        <taxon>Thelazioidea</taxon>
        <taxon>Thelaziidae</taxon>
        <taxon>Thelazia</taxon>
    </lineage>
</organism>
<sequence length="98" mass="11518">MKRSVTDKWITRDENGSIMSECLTKSWTGKRDKLLRRNDGAGEAWHREVNISPEGSKTFLDHKRYYTRDYVIESQYSAVFFLLSLFCIHPLQSETRNA</sequence>
<reference evidence="1 2" key="2">
    <citation type="submission" date="2018-11" db="EMBL/GenBank/DDBJ databases">
        <authorList>
            <consortium name="Pathogen Informatics"/>
        </authorList>
    </citation>
    <scope>NUCLEOTIDE SEQUENCE [LARGE SCALE GENOMIC DNA]</scope>
</reference>